<keyword evidence="1" id="KW-1133">Transmembrane helix</keyword>
<dbReference type="InterPro" id="IPR013783">
    <property type="entry name" value="Ig-like_fold"/>
</dbReference>
<evidence type="ECO:0008006" key="4">
    <source>
        <dbReference type="Google" id="ProtNLM"/>
    </source>
</evidence>
<proteinExistence type="predicted"/>
<dbReference type="RefSeq" id="WP_146503387.1">
    <property type="nucleotide sequence ID" value="NZ_SJPG01000001.1"/>
</dbReference>
<dbReference type="EMBL" id="SJPG01000001">
    <property type="protein sequence ID" value="TWT61389.1"/>
    <property type="molecule type" value="Genomic_DNA"/>
</dbReference>
<evidence type="ECO:0000313" key="3">
    <source>
        <dbReference type="Proteomes" id="UP000316095"/>
    </source>
</evidence>
<dbReference type="Proteomes" id="UP000316095">
    <property type="component" value="Unassembled WGS sequence"/>
</dbReference>
<evidence type="ECO:0000313" key="2">
    <source>
        <dbReference type="EMBL" id="TWT61389.1"/>
    </source>
</evidence>
<organism evidence="2 3">
    <name type="scientific">Rubinisphaera italica</name>
    <dbReference type="NCBI Taxonomy" id="2527969"/>
    <lineage>
        <taxon>Bacteria</taxon>
        <taxon>Pseudomonadati</taxon>
        <taxon>Planctomycetota</taxon>
        <taxon>Planctomycetia</taxon>
        <taxon>Planctomycetales</taxon>
        <taxon>Planctomycetaceae</taxon>
        <taxon>Rubinisphaera</taxon>
    </lineage>
</organism>
<reference evidence="2 3" key="1">
    <citation type="submission" date="2019-02" db="EMBL/GenBank/DDBJ databases">
        <title>Deep-cultivation of Planctomycetes and their phenomic and genomic characterization uncovers novel biology.</title>
        <authorList>
            <person name="Wiegand S."/>
            <person name="Jogler M."/>
            <person name="Boedeker C."/>
            <person name="Pinto D."/>
            <person name="Vollmers J."/>
            <person name="Rivas-Marin E."/>
            <person name="Kohn T."/>
            <person name="Peeters S.H."/>
            <person name="Heuer A."/>
            <person name="Rast P."/>
            <person name="Oberbeckmann S."/>
            <person name="Bunk B."/>
            <person name="Jeske O."/>
            <person name="Meyerdierks A."/>
            <person name="Storesund J.E."/>
            <person name="Kallscheuer N."/>
            <person name="Luecker S."/>
            <person name="Lage O.M."/>
            <person name="Pohl T."/>
            <person name="Merkel B.J."/>
            <person name="Hornburger P."/>
            <person name="Mueller R.-W."/>
            <person name="Bruemmer F."/>
            <person name="Labrenz M."/>
            <person name="Spormann A.M."/>
            <person name="Op Den Camp H."/>
            <person name="Overmann J."/>
            <person name="Amann R."/>
            <person name="Jetten M.S.M."/>
            <person name="Mascher T."/>
            <person name="Medema M.H."/>
            <person name="Devos D.P."/>
            <person name="Kaster A.-K."/>
            <person name="Ovreas L."/>
            <person name="Rohde M."/>
            <person name="Galperin M.Y."/>
            <person name="Jogler C."/>
        </authorList>
    </citation>
    <scope>NUCLEOTIDE SEQUENCE [LARGE SCALE GENOMIC DNA]</scope>
    <source>
        <strain evidence="2 3">Pan54</strain>
    </source>
</reference>
<accession>A0A5C5XFF9</accession>
<sequence length="191" mass="20639">MLFCRSGNADSSCGTVSFVSVLLLLFIFQASSGFGQNPSSENSEPPSTSTPEAALAVSPPIEFAQKKFADVREGYIDLRWNAVEGAAEYQVVENDGLVVFRGAFPQAMISGLANGEYSYQVKALNAQGKLIAQSNEPALITVDHWPLWQALSLFSVGLIVFLAIIFVIIQGAMATRETQPESVFVQKEIAE</sequence>
<evidence type="ECO:0000256" key="1">
    <source>
        <dbReference type="SAM" id="Phobius"/>
    </source>
</evidence>
<keyword evidence="1" id="KW-0812">Transmembrane</keyword>
<dbReference type="Gene3D" id="2.60.40.10">
    <property type="entry name" value="Immunoglobulins"/>
    <property type="match status" value="1"/>
</dbReference>
<dbReference type="AlphaFoldDB" id="A0A5C5XFF9"/>
<keyword evidence="1" id="KW-0472">Membrane</keyword>
<dbReference type="OrthoDB" id="279314at2"/>
<comment type="caution">
    <text evidence="2">The sequence shown here is derived from an EMBL/GenBank/DDBJ whole genome shotgun (WGS) entry which is preliminary data.</text>
</comment>
<name>A0A5C5XFF9_9PLAN</name>
<gene>
    <name evidence="2" type="ORF">Pan54_21250</name>
</gene>
<keyword evidence="3" id="KW-1185">Reference proteome</keyword>
<protein>
    <recommendedName>
        <fullName evidence="4">Fibronectin type-III domain-containing protein</fullName>
    </recommendedName>
</protein>
<feature type="transmembrane region" description="Helical" evidence="1">
    <location>
        <begin position="147"/>
        <end position="169"/>
    </location>
</feature>